<dbReference type="NCBIfam" id="NF033546">
    <property type="entry name" value="transpos_IS21"/>
    <property type="match status" value="1"/>
</dbReference>
<dbReference type="InterPro" id="IPR001584">
    <property type="entry name" value="Integrase_cat-core"/>
</dbReference>
<accession>A0A0V8QBE6</accession>
<evidence type="ECO:0000313" key="3">
    <source>
        <dbReference type="Proteomes" id="UP000054874"/>
    </source>
</evidence>
<dbReference type="EMBL" id="LNAM01000195">
    <property type="protein sequence ID" value="KSV57912.1"/>
    <property type="molecule type" value="Genomic_DNA"/>
</dbReference>
<dbReference type="AlphaFoldDB" id="A0A0V8QBE6"/>
<reference evidence="2 3" key="1">
    <citation type="submission" date="2015-11" db="EMBL/GenBank/DDBJ databases">
        <title>Butyribacter intestini gen. nov., sp. nov., a butyric acid-producing bacterium of the family Lachnospiraceae isolated from the human faeces.</title>
        <authorList>
            <person name="Zou Y."/>
            <person name="Xue W."/>
            <person name="Luo G."/>
            <person name="Lv M."/>
        </authorList>
    </citation>
    <scope>NUCLEOTIDE SEQUENCE [LARGE SCALE GENOMIC DNA]</scope>
    <source>
        <strain evidence="2 3">ACET-33324</strain>
    </source>
</reference>
<protein>
    <submittedName>
        <fullName evidence="2">Integrase</fullName>
    </submittedName>
</protein>
<dbReference type="Pfam" id="PF22483">
    <property type="entry name" value="Mu-transpos_C_2"/>
    <property type="match status" value="1"/>
</dbReference>
<dbReference type="STRING" id="290052.ASU35_14835"/>
<dbReference type="PROSITE" id="PS50994">
    <property type="entry name" value="INTEGRASE"/>
    <property type="match status" value="1"/>
</dbReference>
<dbReference type="RefSeq" id="WP_058353840.1">
    <property type="nucleotide sequence ID" value="NZ_CABMMD010000195.1"/>
</dbReference>
<dbReference type="InterPro" id="IPR012337">
    <property type="entry name" value="RNaseH-like_sf"/>
</dbReference>
<dbReference type="InterPro" id="IPR054353">
    <property type="entry name" value="IstA-like_C"/>
</dbReference>
<gene>
    <name evidence="2" type="ORF">ASU35_14835</name>
</gene>
<proteinExistence type="predicted"/>
<dbReference type="OrthoDB" id="3193769at2"/>
<dbReference type="GO" id="GO:0015074">
    <property type="term" value="P:DNA integration"/>
    <property type="evidence" value="ECO:0007669"/>
    <property type="project" value="InterPro"/>
</dbReference>
<dbReference type="PANTHER" id="PTHR35004:SF8">
    <property type="entry name" value="TRANSPOSASE RV3428C-RELATED"/>
    <property type="match status" value="1"/>
</dbReference>
<dbReference type="Proteomes" id="UP000054874">
    <property type="component" value="Unassembled WGS sequence"/>
</dbReference>
<comment type="caution">
    <text evidence="2">The sequence shown here is derived from an EMBL/GenBank/DDBJ whole genome shotgun (WGS) entry which is preliminary data.</text>
</comment>
<evidence type="ECO:0000313" key="2">
    <source>
        <dbReference type="EMBL" id="KSV57912.1"/>
    </source>
</evidence>
<evidence type="ECO:0000259" key="1">
    <source>
        <dbReference type="PROSITE" id="PS50994"/>
    </source>
</evidence>
<sequence>MVDYREILRLDNLGYTKKDIASSVHSSRNTVSEVLTLAGNLHVCWPLDDDVTNQSLENLFYPGRNKDNEERLMPDYPKIHRELAKKGVTLTLLWTEYCLEASAAGKKPYMSTQFNDNYRKWARITKATMRIQHKPGDEMEVDWAGGTIDIYDEVTGEISPAYLFVAVLPCSLYVYAELCPNMKSDTFINCHVHAYTYFGGSTRLLIPDNLKAGVTKNTRYDTLIPRAYKEMADHYNTAIVPARVKHPDDKPNAEGSVKYATTWILAALRNYHFFSIEEAKTAVSEKLEELNLRPFKKRLGNRRSAFEDEEREFMLPLPKAPYEPAVWSTAKVQNDYLISDGINKYSVPFDLIGEQVDIRLTSAIVEVFYHGGRVASHVRRTTPQRDPICIREHMPLNHQKYLSYNPEEFVHWAEGIGAHTLKTVNHFLYSEKEPEQGYKYCVGLMKATEKYGDSRIERACEKLLTVTVQPSLRSIITILKNGQDKLISDSSSSGQTCRKRSNGITRGISAYRNGGEAE</sequence>
<keyword evidence="3" id="KW-1185">Reference proteome</keyword>
<dbReference type="PANTHER" id="PTHR35004">
    <property type="entry name" value="TRANSPOSASE RV3428C-RELATED"/>
    <property type="match status" value="1"/>
</dbReference>
<feature type="domain" description="Integrase catalytic" evidence="1">
    <location>
        <begin position="131"/>
        <end position="311"/>
    </location>
</feature>
<name>A0A0V8QBE6_9FIRM</name>
<organism evidence="2 3">
    <name type="scientific">Acetivibrio ethanolgignens</name>
    <dbReference type="NCBI Taxonomy" id="290052"/>
    <lineage>
        <taxon>Bacteria</taxon>
        <taxon>Bacillati</taxon>
        <taxon>Bacillota</taxon>
        <taxon>Clostridia</taxon>
        <taxon>Eubacteriales</taxon>
        <taxon>Oscillospiraceae</taxon>
        <taxon>Acetivibrio</taxon>
    </lineage>
</organism>
<dbReference type="SUPFAM" id="SSF53098">
    <property type="entry name" value="Ribonuclease H-like"/>
    <property type="match status" value="1"/>
</dbReference>